<feature type="compositionally biased region" description="Acidic residues" evidence="1">
    <location>
        <begin position="60"/>
        <end position="69"/>
    </location>
</feature>
<feature type="compositionally biased region" description="Low complexity" evidence="1">
    <location>
        <begin position="134"/>
        <end position="144"/>
    </location>
</feature>
<dbReference type="Proteomes" id="UP000189274">
    <property type="component" value="Unassembled WGS sequence"/>
</dbReference>
<dbReference type="EMBL" id="CP028776">
    <property type="protein sequence ID" value="AWU77287.1"/>
    <property type="molecule type" value="Genomic_DNA"/>
</dbReference>
<dbReference type="AlphaFoldDB" id="A0A099NYL5"/>
<evidence type="ECO:0000313" key="3">
    <source>
        <dbReference type="EMBL" id="KGK36931.1"/>
    </source>
</evidence>
<evidence type="ECO:0000313" key="4">
    <source>
        <dbReference type="EMBL" id="ONH71314.1"/>
    </source>
</evidence>
<reference evidence="2 7" key="5">
    <citation type="submission" date="2018-06" db="EMBL/GenBank/DDBJ databases">
        <title>Population genomics shows no distinction between pathogenic Candida krusei and environmental Pichia kudriavzevii: One species, four names.</title>
        <authorList>
            <person name="Douglass A.P."/>
            <person name="Offei B."/>
            <person name="Braun-Galleani S."/>
            <person name="Coughlan A.Y."/>
            <person name="Martos A."/>
            <person name="Ortiz-Merino R.A."/>
            <person name="Byrne K.P."/>
            <person name="Wolfe K.H."/>
        </authorList>
    </citation>
    <scope>NUCLEOTIDE SEQUENCE [LARGE SCALE GENOMIC DNA]</scope>
    <source>
        <strain evidence="2 7">CBS573</strain>
    </source>
</reference>
<feature type="compositionally biased region" description="Basic residues" evidence="1">
    <location>
        <begin position="599"/>
        <end position="611"/>
    </location>
</feature>
<reference evidence="3" key="2">
    <citation type="submission" date="2014-08" db="EMBL/GenBank/DDBJ databases">
        <title>Exploiting Issatchenkia orientalis SD108 for Succinic Acid Production.</title>
        <authorList>
            <person name="Xiao H."/>
            <person name="Shao Z."/>
            <person name="Jiang Y."/>
            <person name="Dole S."/>
            <person name="Zhao H."/>
        </authorList>
    </citation>
    <scope>NUCLEOTIDE SEQUENCE [LARGE SCALE GENOMIC DNA]</scope>
    <source>
        <strain evidence="3">SD108</strain>
    </source>
</reference>
<evidence type="ECO:0000313" key="6">
    <source>
        <dbReference type="Proteomes" id="UP000189274"/>
    </source>
</evidence>
<feature type="compositionally biased region" description="Polar residues" evidence="1">
    <location>
        <begin position="295"/>
        <end position="305"/>
    </location>
</feature>
<dbReference type="Proteomes" id="UP000249293">
    <property type="component" value="Chromosome 4"/>
</dbReference>
<feature type="region of interest" description="Disordered" evidence="1">
    <location>
        <begin position="708"/>
        <end position="729"/>
    </location>
</feature>
<organism evidence="3 5">
    <name type="scientific">Pichia kudriavzevii</name>
    <name type="common">Yeast</name>
    <name type="synonym">Issatchenkia orientalis</name>
    <dbReference type="NCBI Taxonomy" id="4909"/>
    <lineage>
        <taxon>Eukaryota</taxon>
        <taxon>Fungi</taxon>
        <taxon>Dikarya</taxon>
        <taxon>Ascomycota</taxon>
        <taxon>Saccharomycotina</taxon>
        <taxon>Pichiomycetes</taxon>
        <taxon>Pichiales</taxon>
        <taxon>Pichiaceae</taxon>
        <taxon>Pichia</taxon>
    </lineage>
</organism>
<feature type="region of interest" description="Disordered" evidence="1">
    <location>
        <begin position="1"/>
        <end position="27"/>
    </location>
</feature>
<feature type="compositionally biased region" description="Low complexity" evidence="1">
    <location>
        <begin position="309"/>
        <end position="324"/>
    </location>
</feature>
<evidence type="ECO:0000256" key="1">
    <source>
        <dbReference type="SAM" id="MobiDB-lite"/>
    </source>
</evidence>
<dbReference type="OrthoDB" id="3998263at2759"/>
<feature type="compositionally biased region" description="Polar residues" evidence="1">
    <location>
        <begin position="112"/>
        <end position="127"/>
    </location>
</feature>
<feature type="compositionally biased region" description="Basic and acidic residues" evidence="1">
    <location>
        <begin position="190"/>
        <end position="201"/>
    </location>
</feature>
<dbReference type="EMBL" id="JQFK01000049">
    <property type="protein sequence ID" value="KGK36931.1"/>
    <property type="molecule type" value="Genomic_DNA"/>
</dbReference>
<evidence type="ECO:0000313" key="2">
    <source>
        <dbReference type="EMBL" id="AWU77287.1"/>
    </source>
</evidence>
<feature type="compositionally biased region" description="Polar residues" evidence="1">
    <location>
        <begin position="515"/>
        <end position="527"/>
    </location>
</feature>
<dbReference type="VEuPathDB" id="FungiDB:C5L36_0D00280"/>
<feature type="region of interest" description="Disordered" evidence="1">
    <location>
        <begin position="54"/>
        <end position="227"/>
    </location>
</feature>
<feature type="compositionally biased region" description="Low complexity" evidence="1">
    <location>
        <begin position="176"/>
        <end position="187"/>
    </location>
</feature>
<reference evidence="6" key="3">
    <citation type="journal article" date="2017" name="Genome Announc.">
        <title>Genome sequences of Cyberlindnera fabianii 65, Pichia kudriavzevii 129, and Saccharomyces cerevisiae 131 isolated from fermented masau fruits in Zimbabwe.</title>
        <authorList>
            <person name="van Rijswijck I.M.H."/>
            <person name="Derks M.F.L."/>
            <person name="Abee T."/>
            <person name="de Ridder D."/>
            <person name="Smid E.J."/>
        </authorList>
    </citation>
    <scope>NUCLEOTIDE SEQUENCE [LARGE SCALE GENOMIC DNA]</scope>
    <source>
        <strain evidence="6">129</strain>
    </source>
</reference>
<name>A0A099NYL5_PICKU</name>
<feature type="region of interest" description="Disordered" evidence="1">
    <location>
        <begin position="515"/>
        <end position="624"/>
    </location>
</feature>
<keyword evidence="7" id="KW-1185">Reference proteome</keyword>
<feature type="compositionally biased region" description="Basic and acidic residues" evidence="1">
    <location>
        <begin position="528"/>
        <end position="541"/>
    </location>
</feature>
<protein>
    <submittedName>
        <fullName evidence="3">Uncharacterized protein</fullName>
    </submittedName>
</protein>
<feature type="compositionally biased region" description="Basic and acidic residues" evidence="1">
    <location>
        <begin position="285"/>
        <end position="294"/>
    </location>
</feature>
<dbReference type="EMBL" id="MQVM01000037">
    <property type="protein sequence ID" value="ONH71314.1"/>
    <property type="molecule type" value="Genomic_DNA"/>
</dbReference>
<gene>
    <name evidence="4" type="ORF">BOH78_4589</name>
    <name evidence="2" type="ORF">C5L36_0D00280</name>
    <name evidence="3" type="ORF">JL09_g3932</name>
</gene>
<feature type="compositionally biased region" description="Polar residues" evidence="1">
    <location>
        <begin position="267"/>
        <end position="284"/>
    </location>
</feature>
<sequence length="729" mass="81325">MANTRAPVASRGTPSTSSDLIADLNEHNIIPLIKRRRLTRSTYGSVAEIPIVLDSSSSSSDEDDSDSDSGSDGTTSDSRAKNGNSDIKAMESEIGRHTTRATTTSNKRKNEPTNLPSVTVTTPQRQPISARFFSSNSISKTTSLSREKLISRVSAHNTDDKPISDTQTLQNGKGVAKSAGLGNSGSNKKSKSEEATKKDGNVKNTNVSNTGIDSNHNRNSNKINTTVEKLPVNTNSATNNSRKVDLNLKLDLDTVLKGDRLLKRSQKTANVNTHPRNGQEQSNPMEREKPEAKSTNRAKTINELLNKNPPYSSSTKTSSTTPSTSPLPPPTKSKIQQKPLKVDTVKAGHDYPASKTKKKEAEPALQKKESNIEIDYDSIKVRRDVYNTCCISCKKNGRAQYCNKQKPCDICVGKKLRHCSYSDNAKVIIQGKDLPRNVDGKLKKLVLTQQRLPLVRKDLDRSQSKGGILAVPSGVPKNVSEPIKPLGLLHSIKPSKIPQIRNVDIVEKIARQNTTQATQAMVQNSSKSGEKSTKEDDHKAPFGETDESDDADEYSSEADVEEEDDDADADEDEDDDEDDNTNDFESEDDEYDEHEEERRRKRRGSRSRAKERKSTTPADEFSRAERMLRELEFEKRDMNDIFTTRRRRAATKENYYIPSDVDEEEDLDNGYAMAEARNEQVILSEDEEERRMLRGDIDMSYLQSLRLEREKQAQHESSDSLSSDEDIEL</sequence>
<feature type="region of interest" description="Disordered" evidence="1">
    <location>
        <begin position="261"/>
        <end position="342"/>
    </location>
</feature>
<reference evidence="5" key="1">
    <citation type="journal article" date="2014" name="Microb. Cell Fact.">
        <title>Exploiting Issatchenkia orientalis SD108 for succinic acid production.</title>
        <authorList>
            <person name="Xiao H."/>
            <person name="Shao Z."/>
            <person name="Jiang Y."/>
            <person name="Dole S."/>
            <person name="Zhao H."/>
        </authorList>
    </citation>
    <scope>NUCLEOTIDE SEQUENCE [LARGE SCALE GENOMIC DNA]</scope>
    <source>
        <strain evidence="5">SD108</strain>
    </source>
</reference>
<feature type="compositionally biased region" description="Polar residues" evidence="1">
    <location>
        <begin position="202"/>
        <end position="227"/>
    </location>
</feature>
<dbReference type="Proteomes" id="UP000029867">
    <property type="component" value="Unassembled WGS sequence"/>
</dbReference>
<dbReference type="HOGENOM" id="CLU_379942_0_0_1"/>
<evidence type="ECO:0000313" key="5">
    <source>
        <dbReference type="Proteomes" id="UP000029867"/>
    </source>
</evidence>
<feature type="compositionally biased region" description="Basic and acidic residues" evidence="1">
    <location>
        <begin position="708"/>
        <end position="718"/>
    </location>
</feature>
<feature type="compositionally biased region" description="Acidic residues" evidence="1">
    <location>
        <begin position="544"/>
        <end position="595"/>
    </location>
</feature>
<reference evidence="4" key="4">
    <citation type="submission" date="2017-01" db="EMBL/GenBank/DDBJ databases">
        <authorList>
            <person name="Mah S.A."/>
            <person name="Swanson W.J."/>
            <person name="Moy G.W."/>
            <person name="Vacquier V.D."/>
        </authorList>
    </citation>
    <scope>NUCLEOTIDE SEQUENCE [LARGE SCALE GENOMIC DNA]</scope>
    <source>
        <strain evidence="4">129</strain>
    </source>
</reference>
<proteinExistence type="predicted"/>
<evidence type="ECO:0000313" key="7">
    <source>
        <dbReference type="Proteomes" id="UP000249293"/>
    </source>
</evidence>
<accession>A0A099NYL5</accession>